<dbReference type="EMBL" id="JAVDYB010000001">
    <property type="protein sequence ID" value="MDR7276939.1"/>
    <property type="molecule type" value="Genomic_DNA"/>
</dbReference>
<feature type="binding site" evidence="3">
    <location>
        <position position="197"/>
    </location>
    <ligand>
        <name>a divalent metal cation</name>
        <dbReference type="ChEBI" id="CHEBI:60240"/>
    </ligand>
</feature>
<feature type="binding site" evidence="3">
    <location>
        <position position="106"/>
    </location>
    <ligand>
        <name>substrate</name>
    </ligand>
</feature>
<dbReference type="RefSeq" id="WP_310369145.1">
    <property type="nucleotide sequence ID" value="NZ_JAVDYB010000001.1"/>
</dbReference>
<feature type="domain" description="SMP-30/Gluconolactonase/LRE-like region" evidence="4">
    <location>
        <begin position="17"/>
        <end position="255"/>
    </location>
</feature>
<evidence type="ECO:0000256" key="1">
    <source>
        <dbReference type="ARBA" id="ARBA00008853"/>
    </source>
</evidence>
<dbReference type="InterPro" id="IPR013658">
    <property type="entry name" value="SGL"/>
</dbReference>
<dbReference type="PRINTS" id="PR01790">
    <property type="entry name" value="SMP30FAMILY"/>
</dbReference>
<evidence type="ECO:0000256" key="3">
    <source>
        <dbReference type="PIRSR" id="PIRSR605511-2"/>
    </source>
</evidence>
<comment type="caution">
    <text evidence="5">The sequence shown here is derived from an EMBL/GenBank/DDBJ whole genome shotgun (WGS) entry which is preliminary data.</text>
</comment>
<dbReference type="PANTHER" id="PTHR10907">
    <property type="entry name" value="REGUCALCIN"/>
    <property type="match status" value="1"/>
</dbReference>
<feature type="binding site" evidence="3">
    <location>
        <position position="19"/>
    </location>
    <ligand>
        <name>a divalent metal cation</name>
        <dbReference type="ChEBI" id="CHEBI:60240"/>
    </ligand>
</feature>
<feature type="binding site" evidence="3">
    <location>
        <position position="149"/>
    </location>
    <ligand>
        <name>a divalent metal cation</name>
        <dbReference type="ChEBI" id="CHEBI:60240"/>
    </ligand>
</feature>
<keyword evidence="3" id="KW-0479">Metal-binding</keyword>
<dbReference type="PANTHER" id="PTHR10907:SF47">
    <property type="entry name" value="REGUCALCIN"/>
    <property type="match status" value="1"/>
</dbReference>
<evidence type="ECO:0000313" key="5">
    <source>
        <dbReference type="EMBL" id="MDR7276939.1"/>
    </source>
</evidence>
<sequence>MIPAYTARPAGTGVFQLGEGPVWDPGRQRLLWVDIDGHAVHEGTLDVAGGLITETGIRRFAAEVGAVAVAASGELIVAERETLTRVAPDGTRTELARVLPRGTPSRLNDGAVDPAGRFLVGSLGPGREVLVRLDPGGLTTLDADLRLSNGLAWSPAGDRMYSIDTVPGTIWARDYDAVTGATGERREAFRVTDGSPDGMCADVEGNLWIAVWGGGRVERRTPDGRLLATVTVGAPHTTSAAFAGPDLDVLVITTAVDGPAEPDGAGRLFTARVDTTGLPVPYWAPGR</sequence>
<dbReference type="GO" id="GO:0004341">
    <property type="term" value="F:gluconolactonase activity"/>
    <property type="evidence" value="ECO:0007669"/>
    <property type="project" value="TreeGrafter"/>
</dbReference>
<dbReference type="GO" id="GO:0005509">
    <property type="term" value="F:calcium ion binding"/>
    <property type="evidence" value="ECO:0007669"/>
    <property type="project" value="TreeGrafter"/>
</dbReference>
<dbReference type="GO" id="GO:0019853">
    <property type="term" value="P:L-ascorbic acid biosynthetic process"/>
    <property type="evidence" value="ECO:0007669"/>
    <property type="project" value="TreeGrafter"/>
</dbReference>
<dbReference type="Proteomes" id="UP001183643">
    <property type="component" value="Unassembled WGS sequence"/>
</dbReference>
<organism evidence="5 6">
    <name type="scientific">Catenuloplanes atrovinosus</name>
    <dbReference type="NCBI Taxonomy" id="137266"/>
    <lineage>
        <taxon>Bacteria</taxon>
        <taxon>Bacillati</taxon>
        <taxon>Actinomycetota</taxon>
        <taxon>Actinomycetes</taxon>
        <taxon>Micromonosporales</taxon>
        <taxon>Micromonosporaceae</taxon>
        <taxon>Catenuloplanes</taxon>
    </lineage>
</organism>
<accession>A0AAE3YRD2</accession>
<dbReference type="SUPFAM" id="SSF63829">
    <property type="entry name" value="Calcium-dependent phosphotriesterase"/>
    <property type="match status" value="1"/>
</dbReference>
<proteinExistence type="inferred from homology"/>
<feature type="active site" description="Proton donor/acceptor" evidence="2">
    <location>
        <position position="197"/>
    </location>
</feature>
<evidence type="ECO:0000313" key="6">
    <source>
        <dbReference type="Proteomes" id="UP001183643"/>
    </source>
</evidence>
<keyword evidence="6" id="KW-1185">Reference proteome</keyword>
<dbReference type="Pfam" id="PF08450">
    <property type="entry name" value="SGL"/>
    <property type="match status" value="1"/>
</dbReference>
<dbReference type="InterPro" id="IPR005511">
    <property type="entry name" value="SMP-30"/>
</dbReference>
<keyword evidence="3" id="KW-0862">Zinc</keyword>
<feature type="binding site" evidence="3">
    <location>
        <position position="108"/>
    </location>
    <ligand>
        <name>substrate</name>
    </ligand>
</feature>
<name>A0AAE3YRD2_9ACTN</name>
<comment type="cofactor">
    <cofactor evidence="3">
        <name>Zn(2+)</name>
        <dbReference type="ChEBI" id="CHEBI:29105"/>
    </cofactor>
    <text evidence="3">Binds 1 divalent metal cation per subunit.</text>
</comment>
<evidence type="ECO:0000259" key="4">
    <source>
        <dbReference type="Pfam" id="PF08450"/>
    </source>
</evidence>
<gene>
    <name evidence="5" type="ORF">J2S41_003717</name>
</gene>
<evidence type="ECO:0000256" key="2">
    <source>
        <dbReference type="PIRSR" id="PIRSR605511-1"/>
    </source>
</evidence>
<reference evidence="5" key="1">
    <citation type="submission" date="2023-07" db="EMBL/GenBank/DDBJ databases">
        <title>Sequencing the genomes of 1000 actinobacteria strains.</title>
        <authorList>
            <person name="Klenk H.-P."/>
        </authorList>
    </citation>
    <scope>NUCLEOTIDE SEQUENCE</scope>
    <source>
        <strain evidence="5">DSM 44707</strain>
    </source>
</reference>
<protein>
    <submittedName>
        <fullName evidence="5">Sugar lactone lactonase YvrE</fullName>
    </submittedName>
</protein>
<dbReference type="AlphaFoldDB" id="A0AAE3YRD2"/>
<comment type="similarity">
    <text evidence="1">Belongs to the SMP-30/CGR1 family.</text>
</comment>
<dbReference type="Gene3D" id="2.120.10.30">
    <property type="entry name" value="TolB, C-terminal domain"/>
    <property type="match status" value="1"/>
</dbReference>
<dbReference type="InterPro" id="IPR011042">
    <property type="entry name" value="6-blade_b-propeller_TolB-like"/>
</dbReference>